<evidence type="ECO:0000313" key="3">
    <source>
        <dbReference type="Proteomes" id="UP000199041"/>
    </source>
</evidence>
<keyword evidence="3" id="KW-1185">Reference proteome</keyword>
<sequence>MSTAANNTEIPTFNVSGSPEENFSATGLLLPPAPEPKGVYKPCLLVGDFLYLSGHGTVKEDGSLIIGRVGENIDIEDGVLAARQVGLAMLATIKSAVGSLNRVKRVIKVLGMVNATPGFTRHPYVINGCSELFKTVWGADNGVGVRSAVGMGSLPDNIPVEIEAVFELYP</sequence>
<feature type="domain" description="Endoribonuclease L-PSP/chorismate mutase-like" evidence="1">
    <location>
        <begin position="22"/>
        <end position="139"/>
    </location>
</feature>
<evidence type="ECO:0000259" key="1">
    <source>
        <dbReference type="Pfam" id="PF14588"/>
    </source>
</evidence>
<reference evidence="2 3" key="1">
    <citation type="submission" date="2016-10" db="EMBL/GenBank/DDBJ databases">
        <authorList>
            <person name="de Groot N.N."/>
        </authorList>
    </citation>
    <scope>NUCLEOTIDE SEQUENCE [LARGE SCALE GENOMIC DNA]</scope>
    <source>
        <strain evidence="2 3">Vu-144</strain>
    </source>
</reference>
<dbReference type="OrthoDB" id="9806350at2"/>
<dbReference type="InterPro" id="IPR013813">
    <property type="entry name" value="Endoribo_LPSP/chorism_mut-like"/>
</dbReference>
<dbReference type="PANTHER" id="PTHR43760">
    <property type="entry name" value="ENDORIBONUCLEASE-RELATED"/>
    <property type="match status" value="1"/>
</dbReference>
<dbReference type="Proteomes" id="UP000199041">
    <property type="component" value="Unassembled WGS sequence"/>
</dbReference>
<dbReference type="InterPro" id="IPR035959">
    <property type="entry name" value="RutC-like_sf"/>
</dbReference>
<dbReference type="AlphaFoldDB" id="A0A1H4BIU5"/>
<accession>A0A1H4BIU5</accession>
<evidence type="ECO:0000313" key="2">
    <source>
        <dbReference type="EMBL" id="SEA48115.1"/>
    </source>
</evidence>
<protein>
    <submittedName>
        <fullName evidence="2">Enamine deaminase RidA, house cleaning of reactive enamine intermediates, YjgF/YER057c/UK114 family</fullName>
    </submittedName>
</protein>
<name>A0A1H4BIU5_9BACT</name>
<dbReference type="SUPFAM" id="SSF55298">
    <property type="entry name" value="YjgF-like"/>
    <property type="match status" value="1"/>
</dbReference>
<dbReference type="EMBL" id="FNQY01000022">
    <property type="protein sequence ID" value="SEA48115.1"/>
    <property type="molecule type" value="Genomic_DNA"/>
</dbReference>
<organism evidence="2 3">
    <name type="scientific">Arachidicoccus rhizosphaerae</name>
    <dbReference type="NCBI Taxonomy" id="551991"/>
    <lineage>
        <taxon>Bacteria</taxon>
        <taxon>Pseudomonadati</taxon>
        <taxon>Bacteroidota</taxon>
        <taxon>Chitinophagia</taxon>
        <taxon>Chitinophagales</taxon>
        <taxon>Chitinophagaceae</taxon>
        <taxon>Arachidicoccus</taxon>
    </lineage>
</organism>
<dbReference type="Gene3D" id="3.30.1330.40">
    <property type="entry name" value="RutC-like"/>
    <property type="match status" value="1"/>
</dbReference>
<dbReference type="Pfam" id="PF14588">
    <property type="entry name" value="YjgF_endoribonc"/>
    <property type="match status" value="1"/>
</dbReference>
<dbReference type="STRING" id="551991.SAMN05192529_1224"/>
<dbReference type="PANTHER" id="PTHR43760:SF1">
    <property type="entry name" value="ENDORIBONUCLEASE L-PSP_CHORISMATE MUTASE-LIKE DOMAIN-CONTAINING PROTEIN"/>
    <property type="match status" value="1"/>
</dbReference>
<proteinExistence type="predicted"/>
<dbReference type="RefSeq" id="WP_091400167.1">
    <property type="nucleotide sequence ID" value="NZ_FNQY01000022.1"/>
</dbReference>
<gene>
    <name evidence="2" type="ORF">SAMN05192529_1224</name>
</gene>
<dbReference type="CDD" id="cd02199">
    <property type="entry name" value="YjgF_YER057c_UK114_like_1"/>
    <property type="match status" value="1"/>
</dbReference>